<keyword evidence="10" id="KW-1185">Reference proteome</keyword>
<keyword evidence="4" id="KW-0677">Repeat</keyword>
<feature type="region of interest" description="Disordered" evidence="7">
    <location>
        <begin position="153"/>
        <end position="176"/>
    </location>
</feature>
<dbReference type="InterPro" id="IPR003119">
    <property type="entry name" value="SAP_A"/>
</dbReference>
<dbReference type="PANTHER" id="PTHR46599:SF3">
    <property type="entry name" value="PIGGYBAC TRANSPOSABLE ELEMENT-DERIVED PROTEIN 4"/>
    <property type="match status" value="1"/>
</dbReference>
<dbReference type="InterPro" id="IPR008138">
    <property type="entry name" value="SapB_2"/>
</dbReference>
<accession>A0AAD8ZIX2</accession>
<organism evidence="9 10">
    <name type="scientific">Electrophorus voltai</name>
    <dbReference type="NCBI Taxonomy" id="2609070"/>
    <lineage>
        <taxon>Eukaryota</taxon>
        <taxon>Metazoa</taxon>
        <taxon>Chordata</taxon>
        <taxon>Craniata</taxon>
        <taxon>Vertebrata</taxon>
        <taxon>Euteleostomi</taxon>
        <taxon>Actinopterygii</taxon>
        <taxon>Neopterygii</taxon>
        <taxon>Teleostei</taxon>
        <taxon>Ostariophysi</taxon>
        <taxon>Gymnotiformes</taxon>
        <taxon>Gymnotoidei</taxon>
        <taxon>Gymnotidae</taxon>
        <taxon>Electrophorus</taxon>
    </lineage>
</organism>
<keyword evidence="6" id="KW-0325">Glycoprotein</keyword>
<evidence type="ECO:0000256" key="4">
    <source>
        <dbReference type="ARBA" id="ARBA00022737"/>
    </source>
</evidence>
<name>A0AAD8ZIX2_9TELE</name>
<dbReference type="InterPro" id="IPR008139">
    <property type="entry name" value="SaposinB_dom"/>
</dbReference>
<keyword evidence="3" id="KW-0732">Signal</keyword>
<dbReference type="InterPro" id="IPR011001">
    <property type="entry name" value="Saposin-like"/>
</dbReference>
<reference evidence="9" key="1">
    <citation type="submission" date="2023-03" db="EMBL/GenBank/DDBJ databases">
        <title>Electrophorus voltai genome.</title>
        <authorList>
            <person name="Bian C."/>
        </authorList>
    </citation>
    <scope>NUCLEOTIDE SEQUENCE</scope>
    <source>
        <strain evidence="9">CB-2022</strain>
        <tissue evidence="9">Muscle</tissue>
    </source>
</reference>
<dbReference type="PROSITE" id="PS50015">
    <property type="entry name" value="SAP_B"/>
    <property type="match status" value="3"/>
</dbReference>
<protein>
    <recommendedName>
        <fullName evidence="8">Saposin B-type domain-containing protein</fullName>
    </recommendedName>
</protein>
<comment type="caution">
    <text evidence="9">The sequence shown here is derived from an EMBL/GenBank/DDBJ whole genome shotgun (WGS) entry which is preliminary data.</text>
</comment>
<evidence type="ECO:0000313" key="10">
    <source>
        <dbReference type="Proteomes" id="UP001239994"/>
    </source>
</evidence>
<dbReference type="AlphaFoldDB" id="A0AAD8ZIX2"/>
<feature type="domain" description="Saposin B-type" evidence="8">
    <location>
        <begin position="603"/>
        <end position="701"/>
    </location>
</feature>
<evidence type="ECO:0000256" key="7">
    <source>
        <dbReference type="SAM" id="MobiDB-lite"/>
    </source>
</evidence>
<sequence length="935" mass="105516">MDSEEEDTFVQGTDAMPDISMDSEEEDTFVQGTDAMPDMEADSSSIPSHGISPNSSDPVPGSSASTLPQCEDTPHTSALSQSVNTPHTSAGGQAGVRGSRNTSPPPAKRRLLRSPSPSPGKPSGTSPRQKFRATHRKWRATLAERYIAPISHSEREDRWRDASEEDERPPPLLFHPRKTPGVQLGFQTEYSPLEIFQLFFHKEVIRTLCRNTNKYAAQRTAAGMKGQWTDIDANEMFKYLSITVYLGLVRPSCIQDLWRRDCLHSFPFPAFVMTGKRYIAISANLHMSDPAEDVRHYQRRGQPEYDRLFTLKPLQDQILTACQAYYHPRQNISIHERMVATKARIGIKQYMKNKPTRRGFKLFVLTESVSGYTYNFSIYAGKARNPSGNGLSFDAVVNLIHVPTLGTGYTVYTDNFYTSSKLFLHLQSMGFGACGTISESRIGFPKTTVNALPKKVDRGGMRWIRAGTMLFVKWRDTQDVKMCSTVHKAYDGEFVRRRVKSENGTWSFREVPIPEPVRQYNKFMGGVDSSDTLMKYFSMMQKTRCWYVKLFLHFIDIAVVNSFIIHKEMVLARHQKPLTQKRFREVLCMELAGGGQPQESLQDDDSCQDCKQIIELLKHLMSDQQFQKQCYEPPDLLGLLLASQAKLKHSLESLCDSLPGEISQLCREQIEQNLPLTLSFLSNMMKPDEVCAYLGLCDHQFRGQIQDFMDHMHKTIRMPTFSIYATVPCTLCTYVLKVLECLLPKAQTEAVVAGLLGPVCGLLPTLMRGQCTRMIQKYVRLLIDMLLNSASPNSICTLVHLCQGLEKPAKVSPVKSVVSDCDSCLTLAVLSRLRLGFNASELQAASFLRTVCQSYPGVLQQCEPFTQRYGNQLQGILGKEEAALAMCERAKLCARKEEAFVGGDPCSMGPSYSCRDLQTAERCRWEEEERKQKRV</sequence>
<feature type="compositionally biased region" description="Polar residues" evidence="7">
    <location>
        <begin position="42"/>
        <end position="68"/>
    </location>
</feature>
<feature type="compositionally biased region" description="Basic and acidic residues" evidence="7">
    <location>
        <begin position="153"/>
        <end position="162"/>
    </location>
</feature>
<evidence type="ECO:0000313" key="9">
    <source>
        <dbReference type="EMBL" id="KAK1800292.1"/>
    </source>
</evidence>
<comment type="subcellular location">
    <subcellularLocation>
        <location evidence="1">Secreted</location>
    </subcellularLocation>
</comment>
<keyword evidence="5" id="KW-1015">Disulfide bond</keyword>
<gene>
    <name evidence="9" type="ORF">P4O66_000206</name>
</gene>
<evidence type="ECO:0000256" key="2">
    <source>
        <dbReference type="ARBA" id="ARBA00022525"/>
    </source>
</evidence>
<evidence type="ECO:0000256" key="3">
    <source>
        <dbReference type="ARBA" id="ARBA00022729"/>
    </source>
</evidence>
<dbReference type="EMBL" id="JAROKS010000010">
    <property type="protein sequence ID" value="KAK1800292.1"/>
    <property type="molecule type" value="Genomic_DNA"/>
</dbReference>
<feature type="domain" description="Saposin B-type" evidence="8">
    <location>
        <begin position="725"/>
        <end position="806"/>
    </location>
</feature>
<feature type="domain" description="Saposin B-type" evidence="8">
    <location>
        <begin position="817"/>
        <end position="897"/>
    </location>
</feature>
<dbReference type="InterPro" id="IPR029526">
    <property type="entry name" value="PGBD"/>
</dbReference>
<dbReference type="Pfam" id="PF13843">
    <property type="entry name" value="DDE_Tnp_1_7"/>
    <property type="match status" value="1"/>
</dbReference>
<dbReference type="GO" id="GO:0005576">
    <property type="term" value="C:extracellular region"/>
    <property type="evidence" value="ECO:0007669"/>
    <property type="project" value="UniProtKB-SubCell"/>
</dbReference>
<dbReference type="Proteomes" id="UP001239994">
    <property type="component" value="Unassembled WGS sequence"/>
</dbReference>
<proteinExistence type="predicted"/>
<feature type="compositionally biased region" description="Polar residues" evidence="7">
    <location>
        <begin position="75"/>
        <end position="91"/>
    </location>
</feature>
<evidence type="ECO:0000256" key="5">
    <source>
        <dbReference type="ARBA" id="ARBA00023157"/>
    </source>
</evidence>
<evidence type="ECO:0000256" key="1">
    <source>
        <dbReference type="ARBA" id="ARBA00004613"/>
    </source>
</evidence>
<dbReference type="Gene3D" id="1.10.225.10">
    <property type="entry name" value="Saposin-like"/>
    <property type="match status" value="3"/>
</dbReference>
<dbReference type="Pfam" id="PF03489">
    <property type="entry name" value="SapB_2"/>
    <property type="match status" value="2"/>
</dbReference>
<dbReference type="SMART" id="SM00741">
    <property type="entry name" value="SapB"/>
    <property type="match status" value="3"/>
</dbReference>
<keyword evidence="2" id="KW-0964">Secreted</keyword>
<dbReference type="PANTHER" id="PTHR46599">
    <property type="entry name" value="PIGGYBAC TRANSPOSABLE ELEMENT-DERIVED PROTEIN 4"/>
    <property type="match status" value="1"/>
</dbReference>
<dbReference type="SUPFAM" id="SSF47862">
    <property type="entry name" value="Saposin"/>
    <property type="match status" value="3"/>
</dbReference>
<feature type="region of interest" description="Disordered" evidence="7">
    <location>
        <begin position="1"/>
        <end position="133"/>
    </location>
</feature>
<evidence type="ECO:0000259" key="8">
    <source>
        <dbReference type="PROSITE" id="PS50015"/>
    </source>
</evidence>
<evidence type="ECO:0000256" key="6">
    <source>
        <dbReference type="ARBA" id="ARBA00023180"/>
    </source>
</evidence>
<dbReference type="Pfam" id="PF02199">
    <property type="entry name" value="SapA"/>
    <property type="match status" value="1"/>
</dbReference>